<dbReference type="EMBL" id="JBHTLQ010000004">
    <property type="protein sequence ID" value="MFD1189483.1"/>
    <property type="molecule type" value="Genomic_DNA"/>
</dbReference>
<reference evidence="2" key="1">
    <citation type="journal article" date="2019" name="Int. J. Syst. Evol. Microbiol.">
        <title>The Global Catalogue of Microorganisms (GCM) 10K type strain sequencing project: providing services to taxonomists for standard genome sequencing and annotation.</title>
        <authorList>
            <consortium name="The Broad Institute Genomics Platform"/>
            <consortium name="The Broad Institute Genome Sequencing Center for Infectious Disease"/>
            <person name="Wu L."/>
            <person name="Ma J."/>
        </authorList>
    </citation>
    <scope>NUCLEOTIDE SEQUENCE [LARGE SCALE GENOMIC DNA]</scope>
    <source>
        <strain evidence="2">CCUG 55074</strain>
    </source>
</reference>
<evidence type="ECO:0000313" key="2">
    <source>
        <dbReference type="Proteomes" id="UP001597216"/>
    </source>
</evidence>
<comment type="caution">
    <text evidence="1">The sequence shown here is derived from an EMBL/GenBank/DDBJ whole genome shotgun (WGS) entry which is preliminary data.</text>
</comment>
<name>A0ABW3SXU2_9CAUL</name>
<proteinExistence type="predicted"/>
<organism evidence="1 2">
    <name type="scientific">Phenylobacterium conjunctum</name>
    <dbReference type="NCBI Taxonomy" id="1298959"/>
    <lineage>
        <taxon>Bacteria</taxon>
        <taxon>Pseudomonadati</taxon>
        <taxon>Pseudomonadota</taxon>
        <taxon>Alphaproteobacteria</taxon>
        <taxon>Caulobacterales</taxon>
        <taxon>Caulobacteraceae</taxon>
        <taxon>Phenylobacterium</taxon>
    </lineage>
</organism>
<gene>
    <name evidence="1" type="ORF">ACFQ27_02740</name>
</gene>
<protein>
    <recommendedName>
        <fullName evidence="3">Restriction system protein Mrr-like N-terminal domain-containing protein</fullName>
    </recommendedName>
</protein>
<keyword evidence="2" id="KW-1185">Reference proteome</keyword>
<sequence>MTLVRKEEMAAARLARLAPDLDARMAEIVDALLELSGAAHRDAVIDRVAHRRTGQAASPGLKAELIAAFDAHCRALRSRGLAPLVHRPFGERSHRWALTPEADDFLRRASL</sequence>
<accession>A0ABW3SXU2</accession>
<dbReference type="RefSeq" id="WP_374346963.1">
    <property type="nucleotide sequence ID" value="NZ_JBHTLQ010000004.1"/>
</dbReference>
<evidence type="ECO:0000313" key="1">
    <source>
        <dbReference type="EMBL" id="MFD1189483.1"/>
    </source>
</evidence>
<dbReference type="Proteomes" id="UP001597216">
    <property type="component" value="Unassembled WGS sequence"/>
</dbReference>
<evidence type="ECO:0008006" key="3">
    <source>
        <dbReference type="Google" id="ProtNLM"/>
    </source>
</evidence>